<accession>A0A8S5LZ96</accession>
<organism evidence="1">
    <name type="scientific">Siphoviridae sp. ctMeu2</name>
    <dbReference type="NCBI Taxonomy" id="2826262"/>
    <lineage>
        <taxon>Viruses</taxon>
        <taxon>Duplodnaviria</taxon>
        <taxon>Heunggongvirae</taxon>
        <taxon>Uroviricota</taxon>
        <taxon>Caudoviricetes</taxon>
    </lineage>
</organism>
<evidence type="ECO:0000313" key="1">
    <source>
        <dbReference type="EMBL" id="DAD75270.1"/>
    </source>
</evidence>
<proteinExistence type="predicted"/>
<dbReference type="EMBL" id="BK014778">
    <property type="protein sequence ID" value="DAD75270.1"/>
    <property type="molecule type" value="Genomic_DNA"/>
</dbReference>
<protein>
    <submittedName>
        <fullName evidence="1">Uncharacterized protein</fullName>
    </submittedName>
</protein>
<reference evidence="1" key="1">
    <citation type="journal article" date="2021" name="Proc. Natl. Acad. Sci. U.S.A.">
        <title>A Catalog of Tens of Thousands of Viruses from Human Metagenomes Reveals Hidden Associations with Chronic Diseases.</title>
        <authorList>
            <person name="Tisza M.J."/>
            <person name="Buck C.B."/>
        </authorList>
    </citation>
    <scope>NUCLEOTIDE SEQUENCE</scope>
    <source>
        <strain evidence="1">CtMeu2</strain>
    </source>
</reference>
<sequence>MSDKSTELTELATVRLIHGSQVAIESFLSSLPSMIEKTTDSELWSFICKVDLLQEELGDLLNPSQEDWIKRLYDILIEEWDARWLLMRLHDHGIIRLERRP</sequence>
<name>A0A8S5LZ96_9CAUD</name>